<keyword evidence="4 5" id="KW-0408">Iron</keyword>
<dbReference type="AlphaFoldDB" id="A0A8X8CK47"/>
<evidence type="ECO:0000256" key="6">
    <source>
        <dbReference type="SAM" id="Phobius"/>
    </source>
</evidence>
<feature type="transmembrane region" description="Helical" evidence="6">
    <location>
        <begin position="73"/>
        <end position="96"/>
    </location>
</feature>
<gene>
    <name evidence="8" type="ORF">POTOM_040154</name>
</gene>
<comment type="caution">
    <text evidence="8">The sequence shown here is derived from an EMBL/GenBank/DDBJ whole genome shotgun (WGS) entry which is preliminary data.</text>
</comment>
<keyword evidence="6" id="KW-1133">Transmembrane helix</keyword>
<dbReference type="InterPro" id="IPR026992">
    <property type="entry name" value="DIOX_N"/>
</dbReference>
<dbReference type="PROSITE" id="PS51471">
    <property type="entry name" value="FE2OG_OXY"/>
    <property type="match status" value="1"/>
</dbReference>
<comment type="similarity">
    <text evidence="1 5">Belongs to the iron/ascorbate-dependent oxidoreductase family.</text>
</comment>
<dbReference type="GO" id="GO:0031418">
    <property type="term" value="F:L-ascorbic acid binding"/>
    <property type="evidence" value="ECO:0007669"/>
    <property type="project" value="UniProtKB-KW"/>
</dbReference>
<accession>A0A8X8CK47</accession>
<name>A0A8X8CK47_POPTO</name>
<dbReference type="Proteomes" id="UP000886885">
    <property type="component" value="Chromosome 11A"/>
</dbReference>
<keyword evidence="3" id="KW-0847">Vitamin C</keyword>
<dbReference type="EMBL" id="JAAWWB010000021">
    <property type="protein sequence ID" value="KAG6756714.1"/>
    <property type="molecule type" value="Genomic_DNA"/>
</dbReference>
<evidence type="ECO:0000256" key="4">
    <source>
        <dbReference type="ARBA" id="ARBA00023004"/>
    </source>
</evidence>
<feature type="domain" description="Fe2OG dioxygenase" evidence="7">
    <location>
        <begin position="226"/>
        <end position="327"/>
    </location>
</feature>
<dbReference type="InterPro" id="IPR050295">
    <property type="entry name" value="Plant_2OG-oxidoreductases"/>
</dbReference>
<dbReference type="GO" id="GO:0016491">
    <property type="term" value="F:oxidoreductase activity"/>
    <property type="evidence" value="ECO:0007669"/>
    <property type="project" value="UniProtKB-KW"/>
</dbReference>
<evidence type="ECO:0000256" key="3">
    <source>
        <dbReference type="ARBA" id="ARBA00022896"/>
    </source>
</evidence>
<evidence type="ECO:0000256" key="1">
    <source>
        <dbReference type="ARBA" id="ARBA00008056"/>
    </source>
</evidence>
<dbReference type="Pfam" id="PF03171">
    <property type="entry name" value="2OG-FeII_Oxy"/>
    <property type="match status" value="1"/>
</dbReference>
<dbReference type="InterPro" id="IPR005123">
    <property type="entry name" value="Oxoglu/Fe-dep_dioxygenase_dom"/>
</dbReference>
<organism evidence="8 9">
    <name type="scientific">Populus tomentosa</name>
    <name type="common">Chinese white poplar</name>
    <dbReference type="NCBI Taxonomy" id="118781"/>
    <lineage>
        <taxon>Eukaryota</taxon>
        <taxon>Viridiplantae</taxon>
        <taxon>Streptophyta</taxon>
        <taxon>Embryophyta</taxon>
        <taxon>Tracheophyta</taxon>
        <taxon>Spermatophyta</taxon>
        <taxon>Magnoliopsida</taxon>
        <taxon>eudicotyledons</taxon>
        <taxon>Gunneridae</taxon>
        <taxon>Pentapetalae</taxon>
        <taxon>rosids</taxon>
        <taxon>fabids</taxon>
        <taxon>Malpighiales</taxon>
        <taxon>Salicaceae</taxon>
        <taxon>Saliceae</taxon>
        <taxon>Populus</taxon>
    </lineage>
</organism>
<sequence length="379" mass="43073">MSATMLQLAEGLLALPGAKHLPHTDKDPISNLPTLPEAQVSDSSIPIIDLEALHGPRRSDIVKQLGQACQHKGFFAVGAFFFFFFFWKSFLLEFILDASCAKWYMVVKNHGIPRTTVSNIFDTTREFFHLPKEERMKFYTPDPNSDIRLMNAYKDEVANVFVARESLKFHCHPVENYVNKWPTNPPSFRKYAAEYLTNVRRVEITLLGAISESLGLERDYIEKKLGGHYVSLNYYGACEQSDLELTYGVRAHTDPTIITILLQDDVPGLQVLSEGEWMDVNPIPGTVVVHVGDLLQAISNHKFKSLLHQAMVNCEKERMSIASYCYPSSDAMIGPPKKLIDNDHPAVYQDFTFKEFSEQMWKVITFTDTRLDSFKCSTA</sequence>
<dbReference type="OrthoDB" id="814581at2759"/>
<keyword evidence="6" id="KW-0812">Transmembrane</keyword>
<evidence type="ECO:0000313" key="9">
    <source>
        <dbReference type="Proteomes" id="UP000886885"/>
    </source>
</evidence>
<dbReference type="PANTHER" id="PTHR47991">
    <property type="entry name" value="OXOGLUTARATE/IRON-DEPENDENT DIOXYGENASE"/>
    <property type="match status" value="1"/>
</dbReference>
<protein>
    <recommendedName>
        <fullName evidence="7">Fe2OG dioxygenase domain-containing protein</fullName>
    </recommendedName>
</protein>
<dbReference type="InterPro" id="IPR044861">
    <property type="entry name" value="IPNS-like_FE2OG_OXY"/>
</dbReference>
<dbReference type="GO" id="GO:0046872">
    <property type="term" value="F:metal ion binding"/>
    <property type="evidence" value="ECO:0007669"/>
    <property type="project" value="UniProtKB-KW"/>
</dbReference>
<keyword evidence="5" id="KW-0560">Oxidoreductase</keyword>
<proteinExistence type="inferred from homology"/>
<evidence type="ECO:0000259" key="7">
    <source>
        <dbReference type="PROSITE" id="PS51471"/>
    </source>
</evidence>
<keyword evidence="6" id="KW-0472">Membrane</keyword>
<evidence type="ECO:0000256" key="2">
    <source>
        <dbReference type="ARBA" id="ARBA00022723"/>
    </source>
</evidence>
<keyword evidence="9" id="KW-1185">Reference proteome</keyword>
<evidence type="ECO:0000256" key="5">
    <source>
        <dbReference type="RuleBase" id="RU003682"/>
    </source>
</evidence>
<dbReference type="Pfam" id="PF14226">
    <property type="entry name" value="DIOX_N"/>
    <property type="match status" value="1"/>
</dbReference>
<keyword evidence="2 5" id="KW-0479">Metal-binding</keyword>
<evidence type="ECO:0000313" key="8">
    <source>
        <dbReference type="EMBL" id="KAG6756714.1"/>
    </source>
</evidence>
<reference evidence="8" key="1">
    <citation type="journal article" date="2020" name="bioRxiv">
        <title>Hybrid origin of Populus tomentosa Carr. identified through genome sequencing and phylogenomic analysis.</title>
        <authorList>
            <person name="An X."/>
            <person name="Gao K."/>
            <person name="Chen Z."/>
            <person name="Li J."/>
            <person name="Yang X."/>
            <person name="Yang X."/>
            <person name="Zhou J."/>
            <person name="Guo T."/>
            <person name="Zhao T."/>
            <person name="Huang S."/>
            <person name="Miao D."/>
            <person name="Khan W.U."/>
            <person name="Rao P."/>
            <person name="Ye M."/>
            <person name="Lei B."/>
            <person name="Liao W."/>
            <person name="Wang J."/>
            <person name="Ji L."/>
            <person name="Li Y."/>
            <person name="Guo B."/>
            <person name="Mustafa N.S."/>
            <person name="Li S."/>
            <person name="Yun Q."/>
            <person name="Keller S.R."/>
            <person name="Mao J."/>
            <person name="Zhang R."/>
            <person name="Strauss S.H."/>
        </authorList>
    </citation>
    <scope>NUCLEOTIDE SEQUENCE</scope>
    <source>
        <strain evidence="8">GM15</strain>
        <tissue evidence="8">Leaf</tissue>
    </source>
</reference>